<keyword evidence="1" id="KW-1133">Transmembrane helix</keyword>
<dbReference type="PROSITE" id="PS51178">
    <property type="entry name" value="PASTA"/>
    <property type="match status" value="2"/>
</dbReference>
<dbReference type="CDD" id="cd06577">
    <property type="entry name" value="PASTA_pknB"/>
    <property type="match status" value="2"/>
</dbReference>
<gene>
    <name evidence="3" type="ORF">FHG85_11085</name>
</gene>
<dbReference type="RefSeq" id="WP_173075882.1">
    <property type="nucleotide sequence ID" value="NZ_CP041345.1"/>
</dbReference>
<organism evidence="3 4">
    <name type="scientific">Tenuifilum thalassicum</name>
    <dbReference type="NCBI Taxonomy" id="2590900"/>
    <lineage>
        <taxon>Bacteria</taxon>
        <taxon>Pseudomonadati</taxon>
        <taxon>Bacteroidota</taxon>
        <taxon>Bacteroidia</taxon>
        <taxon>Bacteroidales</taxon>
        <taxon>Tenuifilaceae</taxon>
        <taxon>Tenuifilum</taxon>
    </lineage>
</organism>
<evidence type="ECO:0000313" key="3">
    <source>
        <dbReference type="EMBL" id="QKG80784.1"/>
    </source>
</evidence>
<evidence type="ECO:0000313" key="4">
    <source>
        <dbReference type="Proteomes" id="UP000500961"/>
    </source>
</evidence>
<feature type="domain" description="PASTA" evidence="2">
    <location>
        <begin position="51"/>
        <end position="117"/>
    </location>
</feature>
<keyword evidence="1" id="KW-0472">Membrane</keyword>
<sequence>MKFDQLLKKTKSLILKFFHNPYINTIIKGIAAFAIIIIALMIFLNFYTRHNQEQPTPQLVGLPIEEAIATIDDNDLRIEISDSVYIFNKKPGSVISQNPLPGTMVKKNRRVFVTINAKNPIKIEVPNVVGFTLRQAKAILEQEGFEVGTLSFKPDLGLNNVLEQYYNGEEAKAGMRIPKGSKIDLVLGKGMHGERTGIPLLIGLKLNDAVNRIIEASLNVGKIRYDETITSHNDSLDARVYSQYPAYIENATLNFGTRVDLWLTLNQARIPKIEKKDSVETTLLNDVNDDDEIVIE</sequence>
<dbReference type="AlphaFoldDB" id="A0A7D4C1J3"/>
<dbReference type="SMART" id="SM00740">
    <property type="entry name" value="PASTA"/>
    <property type="match status" value="2"/>
</dbReference>
<proteinExistence type="predicted"/>
<keyword evidence="4" id="KW-1185">Reference proteome</keyword>
<dbReference type="Pfam" id="PF03793">
    <property type="entry name" value="PASTA"/>
    <property type="match status" value="2"/>
</dbReference>
<dbReference type="KEGG" id="ttz:FHG85_11085"/>
<name>A0A7D4C1J3_9BACT</name>
<feature type="domain" description="PASTA" evidence="2">
    <location>
        <begin position="119"/>
        <end position="189"/>
    </location>
</feature>
<dbReference type="Proteomes" id="UP000500961">
    <property type="component" value="Chromosome"/>
</dbReference>
<dbReference type="EMBL" id="CP041345">
    <property type="protein sequence ID" value="QKG80784.1"/>
    <property type="molecule type" value="Genomic_DNA"/>
</dbReference>
<feature type="transmembrane region" description="Helical" evidence="1">
    <location>
        <begin position="21"/>
        <end position="47"/>
    </location>
</feature>
<dbReference type="Gene3D" id="3.30.10.20">
    <property type="match status" value="3"/>
</dbReference>
<dbReference type="InterPro" id="IPR005543">
    <property type="entry name" value="PASTA_dom"/>
</dbReference>
<protein>
    <submittedName>
        <fullName evidence="3">PASTA domain-containing protein</fullName>
    </submittedName>
</protein>
<evidence type="ECO:0000259" key="2">
    <source>
        <dbReference type="PROSITE" id="PS51178"/>
    </source>
</evidence>
<reference evidence="3 4" key="1">
    <citation type="submission" date="2019-07" db="EMBL/GenBank/DDBJ databases">
        <title>Thalassofilum flectens gen. nov., sp. nov., a novel moderate thermophilic anaerobe from a shallow sea hot spring in Kunashir Island (Russia), representing a new family in the order Bacteroidales, and proposal of Thalassofilacea fam. nov.</title>
        <authorList>
            <person name="Kochetkova T.V."/>
            <person name="Podosokorskaya O.A."/>
            <person name="Novikov A."/>
            <person name="Elcheninov A.G."/>
            <person name="Toshchakov S.V."/>
            <person name="Kublanov I.V."/>
        </authorList>
    </citation>
    <scope>NUCLEOTIDE SEQUENCE [LARGE SCALE GENOMIC DNA]</scope>
    <source>
        <strain evidence="3 4">38-H</strain>
    </source>
</reference>
<dbReference type="SUPFAM" id="SSF54184">
    <property type="entry name" value="Penicillin-binding protein 2x (pbp-2x), c-terminal domain"/>
    <property type="match status" value="1"/>
</dbReference>
<accession>A0A7D4C1J3</accession>
<evidence type="ECO:0000256" key="1">
    <source>
        <dbReference type="SAM" id="Phobius"/>
    </source>
</evidence>
<keyword evidence="1" id="KW-0812">Transmembrane</keyword>